<evidence type="ECO:0000256" key="3">
    <source>
        <dbReference type="ARBA" id="ARBA00023143"/>
    </source>
</evidence>
<reference evidence="7 10" key="1">
    <citation type="submission" date="2016-08" db="EMBL/GenBank/DDBJ databases">
        <title>Candidatus Dactylopiibacterium carminicum genome sequence.</title>
        <authorList>
            <person name="Ramirez-Puebla S.T."/>
            <person name="Ormeno-Orrillo E."/>
            <person name="Vera-Ponce De Leon A."/>
            <person name="Luis L."/>
            <person name="Sanchez-Flores A."/>
            <person name="Monica R."/>
            <person name="Martinez-Romero E."/>
        </authorList>
    </citation>
    <scope>NUCLEOTIDE SEQUENCE [LARGE SCALE GENOMIC DNA]</scope>
    <source>
        <strain evidence="7">END1</strain>
    </source>
</reference>
<keyword evidence="1 4" id="KW-0973">c-di-GMP</keyword>
<comment type="subcellular location">
    <subcellularLocation>
        <location evidence="4">Bacterial flagellum basal body</location>
    </subcellularLocation>
</comment>
<dbReference type="InterPro" id="IPR009926">
    <property type="entry name" value="T3SS_YcgR_PilZN"/>
</dbReference>
<keyword evidence="8" id="KW-0969">Cilium</keyword>
<comment type="subunit">
    <text evidence="4">Monomer. Interacts with the flagellar basal bodies.</text>
</comment>
<dbReference type="EMBL" id="MDUX01000060">
    <property type="protein sequence ID" value="KAF7598171.1"/>
    <property type="molecule type" value="Genomic_DNA"/>
</dbReference>
<evidence type="ECO:0000313" key="10">
    <source>
        <dbReference type="Proteomes" id="UP000623509"/>
    </source>
</evidence>
<feature type="domain" description="Type III secretion system flagellar brake protein YcgR PilZN" evidence="6">
    <location>
        <begin position="22"/>
        <end position="128"/>
    </location>
</feature>
<keyword evidence="3 4" id="KW-0975">Bacterial flagellum</keyword>
<sequence>MSPSAPAANRIELLHPGELSRYALNDVREIRFVLKQLAARRAMLTAYYGDGNDFIATCVVELSTENDTLYIDVSPDQALNDRILRLGALHCATQLDKVRIQFEVEDLQMSSFEGLPAFRAPLPQSLLRLQRREYYRLTAPAYDKLECTIPLPDGRQTTLRVTDISGGGIGILGPANSDFLQPEAVLADCRLTLPGIPTTTVTIRVCNVFRLTNADGSQGVRVGCQFVDLPPSAANAIQRYILQSERDRKLRED</sequence>
<gene>
    <name evidence="4" type="primary">ycgR</name>
    <name evidence="7" type="ORF">BGI27_14710</name>
    <name evidence="8" type="ORF">CGU29_05560</name>
</gene>
<dbReference type="Proteomes" id="UP000623509">
    <property type="component" value="Unassembled WGS sequence"/>
</dbReference>
<protein>
    <recommendedName>
        <fullName evidence="4">Flagellar brake protein YcgR</fullName>
    </recommendedName>
    <alternativeName>
        <fullName evidence="4">Cyclic di-GMP binding protein YcgR</fullName>
    </alternativeName>
</protein>
<evidence type="ECO:0000313" key="7">
    <source>
        <dbReference type="EMBL" id="KAF7598171.1"/>
    </source>
</evidence>
<proteinExistence type="inferred from homology"/>
<keyword evidence="10" id="KW-1185">Reference proteome</keyword>
<comment type="function">
    <text evidence="4">Acts as a flagellar brake, regulating swimming and swarming in a bis-(3'-5') cyclic diguanylic acid (c-di-GMP)-dependent manner. Binds 1 c-di-GMP dimer per subunit. Increasing levels of c-di-GMP lead to decreased motility.</text>
</comment>
<dbReference type="OrthoDB" id="5572581at2"/>
<reference evidence="8 9" key="2">
    <citation type="submission" date="2017-07" db="EMBL/GenBank/DDBJ databases">
        <title>Candidatus Dactylopiibacterium carminicum, a nitrogen-fixing symbiont of the cochineal insect Dactylopius coccus and Dactylopius opuntiae (Hemiptera: Coccoidea: Dactylopiidae).</title>
        <authorList>
            <person name="Vera A."/>
        </authorList>
    </citation>
    <scope>NUCLEOTIDE SEQUENCE [LARGE SCALE GENOMIC DNA]</scope>
    <source>
        <strain evidence="8 9">NFDCM</strain>
    </source>
</reference>
<dbReference type="Proteomes" id="UP000216107">
    <property type="component" value="Unassembled WGS sequence"/>
</dbReference>
<dbReference type="Pfam" id="PF07238">
    <property type="entry name" value="PilZ"/>
    <property type="match status" value="1"/>
</dbReference>
<dbReference type="GO" id="GO:0035438">
    <property type="term" value="F:cyclic-di-GMP binding"/>
    <property type="evidence" value="ECO:0007669"/>
    <property type="project" value="UniProtKB-UniRule"/>
</dbReference>
<comment type="caution">
    <text evidence="8">The sequence shown here is derived from an EMBL/GenBank/DDBJ whole genome shotgun (WGS) entry which is preliminary data.</text>
</comment>
<dbReference type="Gene3D" id="2.30.110.10">
    <property type="entry name" value="Electron Transport, Fmn-binding Protein, Chain A"/>
    <property type="match status" value="1"/>
</dbReference>
<dbReference type="Gene3D" id="2.40.10.220">
    <property type="entry name" value="predicted glycosyltransferase like domains"/>
    <property type="match status" value="1"/>
</dbReference>
<dbReference type="GO" id="GO:0071945">
    <property type="term" value="P:regulation of bacterial-type flagellum-dependent cell motility by regulation of motor speed"/>
    <property type="evidence" value="ECO:0007669"/>
    <property type="project" value="UniProtKB-UniRule"/>
</dbReference>
<dbReference type="AlphaFoldDB" id="A0A272EVM6"/>
<evidence type="ECO:0000259" key="5">
    <source>
        <dbReference type="Pfam" id="PF07238"/>
    </source>
</evidence>
<dbReference type="InterPro" id="IPR023787">
    <property type="entry name" value="T3SS_YcgR"/>
</dbReference>
<dbReference type="RefSeq" id="WP_095525601.1">
    <property type="nucleotide sequence ID" value="NZ_MDUX01000060.1"/>
</dbReference>
<evidence type="ECO:0000256" key="2">
    <source>
        <dbReference type="ARBA" id="ARBA00022741"/>
    </source>
</evidence>
<dbReference type="HAMAP" id="MF_01457">
    <property type="entry name" value="YcgR"/>
    <property type="match status" value="1"/>
</dbReference>
<evidence type="ECO:0000313" key="8">
    <source>
        <dbReference type="EMBL" id="PAS94106.1"/>
    </source>
</evidence>
<organism evidence="8 9">
    <name type="scientific">Candidatus Dactylopiibacterium carminicum</name>
    <dbReference type="NCBI Taxonomy" id="857335"/>
    <lineage>
        <taxon>Bacteria</taxon>
        <taxon>Pseudomonadati</taxon>
        <taxon>Pseudomonadota</taxon>
        <taxon>Betaproteobacteria</taxon>
        <taxon>Rhodocyclales</taxon>
        <taxon>Rhodocyclaceae</taxon>
        <taxon>Candidatus Dactylopiibacterium</taxon>
    </lineage>
</organism>
<accession>A0A272EVM6</accession>
<keyword evidence="2 4" id="KW-0547">Nucleotide-binding</keyword>
<evidence type="ECO:0000313" key="9">
    <source>
        <dbReference type="Proteomes" id="UP000216107"/>
    </source>
</evidence>
<dbReference type="Pfam" id="PF07317">
    <property type="entry name" value="PilZN"/>
    <property type="match status" value="1"/>
</dbReference>
<keyword evidence="8" id="KW-0966">Cell projection</keyword>
<comment type="similarity">
    <text evidence="4">Belongs to the YcgR family.</text>
</comment>
<evidence type="ECO:0000259" key="6">
    <source>
        <dbReference type="Pfam" id="PF07317"/>
    </source>
</evidence>
<dbReference type="GO" id="GO:0009425">
    <property type="term" value="C:bacterial-type flagellum basal body"/>
    <property type="evidence" value="ECO:0007669"/>
    <property type="project" value="UniProtKB-SubCell"/>
</dbReference>
<keyword evidence="8" id="KW-0282">Flagellum</keyword>
<dbReference type="EMBL" id="NMRN01000010">
    <property type="protein sequence ID" value="PAS94106.1"/>
    <property type="molecule type" value="Genomic_DNA"/>
</dbReference>
<dbReference type="InterPro" id="IPR012349">
    <property type="entry name" value="Split_barrel_FMN-bd"/>
</dbReference>
<feature type="domain" description="PilZ" evidence="5">
    <location>
        <begin position="130"/>
        <end position="243"/>
    </location>
</feature>
<evidence type="ECO:0000256" key="4">
    <source>
        <dbReference type="HAMAP-Rule" id="MF_01457"/>
    </source>
</evidence>
<dbReference type="GO" id="GO:0071973">
    <property type="term" value="P:bacterial-type flagellum-dependent cell motility"/>
    <property type="evidence" value="ECO:0007669"/>
    <property type="project" value="UniProtKB-UniRule"/>
</dbReference>
<name>A0A272EVM6_9RHOO</name>
<evidence type="ECO:0000256" key="1">
    <source>
        <dbReference type="ARBA" id="ARBA00022636"/>
    </source>
</evidence>
<dbReference type="InterPro" id="IPR009875">
    <property type="entry name" value="PilZ_domain"/>
</dbReference>